<dbReference type="EMBL" id="MLAK01000632">
    <property type="protein sequence ID" value="OHT09681.1"/>
    <property type="molecule type" value="Genomic_DNA"/>
</dbReference>
<gene>
    <name evidence="2" type="ORF">TRFO_21288</name>
</gene>
<evidence type="ECO:0000259" key="1">
    <source>
        <dbReference type="PROSITE" id="PS51205"/>
    </source>
</evidence>
<dbReference type="RefSeq" id="XP_068362817.1">
    <property type="nucleotide sequence ID" value="XM_068501874.1"/>
</dbReference>
<name>A0A1J4KE30_9EUKA</name>
<evidence type="ECO:0000313" key="2">
    <source>
        <dbReference type="EMBL" id="OHT09681.1"/>
    </source>
</evidence>
<comment type="caution">
    <text evidence="2">The sequence shown here is derived from an EMBL/GenBank/DDBJ whole genome shotgun (WGS) entry which is preliminary data.</text>
</comment>
<dbReference type="PROSITE" id="PS51205">
    <property type="entry name" value="VPS9"/>
    <property type="match status" value="1"/>
</dbReference>
<reference evidence="2" key="1">
    <citation type="submission" date="2016-10" db="EMBL/GenBank/DDBJ databases">
        <authorList>
            <person name="Benchimol M."/>
            <person name="Almeida L.G."/>
            <person name="Vasconcelos A.T."/>
            <person name="Perreira-Neves A."/>
            <person name="Rosa I.A."/>
            <person name="Tasca T."/>
            <person name="Bogo M.R."/>
            <person name="de Souza W."/>
        </authorList>
    </citation>
    <scope>NUCLEOTIDE SEQUENCE [LARGE SCALE GENOMIC DNA]</scope>
    <source>
        <strain evidence="2">K</strain>
    </source>
</reference>
<proteinExistence type="predicted"/>
<feature type="domain" description="VPS9" evidence="1">
    <location>
        <begin position="540"/>
        <end position="687"/>
    </location>
</feature>
<accession>A0A1J4KE30</accession>
<sequence>MSVTPTQRLFNLHLQIKKSIVNNQRNIEEVKRLRLTFEKQIRDLIVSLYQSSKAIYQFRYNPVDSINKEQVASGEEVATVDASNIVQRVMHYVEQSQGKLREIISKSVAANQNHLSHGAFQLILTTFHYLWSQEQISAFSNFIKRLDPSLREHVYVCFLVQPLTQIYFENCLQPVFAQIQGKSTSELQEILIQKMQEYAPLFPEYLREIFVEAGSQNNSQIFWKSFLRPFLTLSSLFGLTHPEFSLYCEVQYNQLLESLDNYFASPESNEIIHKIVTCQESLSLLPSEALLTQVDPMYNTSTLIDATAVFEATESFVEKPNISAKVSYITVAKPSGSSSNAKVTELTLNDRIKNFLSLTRLVKLETEQKTIADYLRQLADFSSTDGDGDIERALDSLVSALPPETTLDQLCQSLEEQLNSETANDTLLCLSEYSSQNLYLSKLKDVIESISKNSLNYIEFTKTHKMLKTIFEDPQTPPPSADSVMKSPKLFVDYVSKCCDSMMNLDPSMKPSFLSYRNICSIILHDLGILKMYSEREDLKKLDETVHSFMSDEADNLLAFHQLSFLDIYREDRTRLKMFFEEFEIAFKCQQPFEKISHIHSAYQVLTGLLTLQGIGEIGADQIVPFAMVATVYSNPVGLASTSDFLSNYISPLLSIVSPLDHAEEYSVIQFLSTFQFVTDKIKEKGIQFDFDAPNM</sequence>
<keyword evidence="3" id="KW-1185">Reference proteome</keyword>
<protein>
    <recommendedName>
        <fullName evidence="1">VPS9 domain-containing protein</fullName>
    </recommendedName>
</protein>
<evidence type="ECO:0000313" key="3">
    <source>
        <dbReference type="Proteomes" id="UP000179807"/>
    </source>
</evidence>
<dbReference type="Proteomes" id="UP000179807">
    <property type="component" value="Unassembled WGS sequence"/>
</dbReference>
<dbReference type="Gene3D" id="1.20.1050.80">
    <property type="entry name" value="VPS9 domain"/>
    <property type="match status" value="1"/>
</dbReference>
<organism evidence="2 3">
    <name type="scientific">Tritrichomonas foetus</name>
    <dbReference type="NCBI Taxonomy" id="1144522"/>
    <lineage>
        <taxon>Eukaryota</taxon>
        <taxon>Metamonada</taxon>
        <taxon>Parabasalia</taxon>
        <taxon>Tritrichomonadida</taxon>
        <taxon>Tritrichomonadidae</taxon>
        <taxon>Tritrichomonas</taxon>
    </lineage>
</organism>
<dbReference type="GeneID" id="94836578"/>
<dbReference type="OrthoDB" id="10555843at2759"/>
<dbReference type="VEuPathDB" id="TrichDB:TRFO_21288"/>
<dbReference type="InterPro" id="IPR037191">
    <property type="entry name" value="VPS9_dom_sf"/>
</dbReference>
<dbReference type="AlphaFoldDB" id="A0A1J4KE30"/>
<dbReference type="InterPro" id="IPR003123">
    <property type="entry name" value="VPS9"/>
</dbReference>
<dbReference type="SUPFAM" id="SSF109993">
    <property type="entry name" value="VPS9 domain"/>
    <property type="match status" value="1"/>
</dbReference>